<dbReference type="InParanoid" id="B7FRQ1"/>
<evidence type="ECO:0000313" key="1">
    <source>
        <dbReference type="EMBL" id="EEC51043.1"/>
    </source>
</evidence>
<dbReference type="GO" id="GO:0005634">
    <property type="term" value="C:nucleus"/>
    <property type="evidence" value="ECO:0007669"/>
    <property type="project" value="TreeGrafter"/>
</dbReference>
<protein>
    <submittedName>
        <fullName evidence="1">Uncharacterized protein</fullName>
    </submittedName>
</protein>
<dbReference type="InterPro" id="IPR001611">
    <property type="entry name" value="Leu-rich_rpt"/>
</dbReference>
<dbReference type="OMA" id="FYSEESH"/>
<dbReference type="SUPFAM" id="SSF52047">
    <property type="entry name" value="RNI-like"/>
    <property type="match status" value="3"/>
</dbReference>
<dbReference type="GO" id="GO:0031267">
    <property type="term" value="F:small GTPase binding"/>
    <property type="evidence" value="ECO:0007669"/>
    <property type="project" value="TreeGrafter"/>
</dbReference>
<name>B7FRQ1_PHATC</name>
<proteinExistence type="predicted"/>
<dbReference type="RefSeq" id="XP_002176580.1">
    <property type="nucleotide sequence ID" value="XM_002176544.1"/>
</dbReference>
<organism evidence="1 2">
    <name type="scientific">Phaeodactylum tricornutum (strain CCAP 1055/1)</name>
    <dbReference type="NCBI Taxonomy" id="556484"/>
    <lineage>
        <taxon>Eukaryota</taxon>
        <taxon>Sar</taxon>
        <taxon>Stramenopiles</taxon>
        <taxon>Ochrophyta</taxon>
        <taxon>Bacillariophyta</taxon>
        <taxon>Bacillariophyceae</taxon>
        <taxon>Bacillariophycidae</taxon>
        <taxon>Naviculales</taxon>
        <taxon>Phaeodactylaceae</taxon>
        <taxon>Phaeodactylum</taxon>
    </lineage>
</organism>
<dbReference type="GO" id="GO:0006913">
    <property type="term" value="P:nucleocytoplasmic transport"/>
    <property type="evidence" value="ECO:0007669"/>
    <property type="project" value="TreeGrafter"/>
</dbReference>
<dbReference type="InterPro" id="IPR027038">
    <property type="entry name" value="RanGap"/>
</dbReference>
<dbReference type="Proteomes" id="UP000000759">
    <property type="component" value="Chromosome 1"/>
</dbReference>
<dbReference type="GO" id="GO:0005829">
    <property type="term" value="C:cytosol"/>
    <property type="evidence" value="ECO:0007669"/>
    <property type="project" value="TreeGrafter"/>
</dbReference>
<dbReference type="PANTHER" id="PTHR24113:SF15">
    <property type="entry name" value="NACHT DOMAIN-CONTAINING PROTEIN"/>
    <property type="match status" value="1"/>
</dbReference>
<dbReference type="GO" id="GO:0048471">
    <property type="term" value="C:perinuclear region of cytoplasm"/>
    <property type="evidence" value="ECO:0007669"/>
    <property type="project" value="TreeGrafter"/>
</dbReference>
<dbReference type="eggNOG" id="KOG4308">
    <property type="taxonomic scope" value="Eukaryota"/>
</dbReference>
<dbReference type="GeneID" id="7196096"/>
<dbReference type="InterPro" id="IPR032675">
    <property type="entry name" value="LRR_dom_sf"/>
</dbReference>
<dbReference type="EMBL" id="CM000605">
    <property type="protein sequence ID" value="EEC51043.1"/>
    <property type="molecule type" value="Genomic_DNA"/>
</dbReference>
<sequence>MAVDSSVASFDDTTRTDGSSFEADDVLAFLENNLQNVRDLCVSKLWNDDRLADLDDFLRSHHAALHLQALRLPNNGLTSRSSVNLANILSTTQTLRELDLSDNQVESQGLLALLPALTHETCALRRLDLYNNKLGATGATQIAAILRDNRSLRELRIGKNNLGRKKSLKVISTALQRNATLRTLDLSHNQIDDGGAILLAPVLDPEVSQSRLRRLDLTYNKIWPEGVRNLTGALLEGNRTLRCLNLSMNHVGPEGAESLAVLLKFSFTLQELLLSRNALGDHGVKLLCQGLDESKLLSGTGLQRLDLDWNEIHDDGAKELATMLLDNAILESLNLASNAIGSDGAKALANALHSNQALTFLNLMGNQIRDPGAFSLAENLCRPSCRVETLLWEKNNCLTPLGEERLIAAFDFRKNRRTWLGQILREIETCQSVNFNLLSCKLSDEEIMALAKHLAQYRPRVSTAYLGGHGVTVRSMKVLAKDVLANNHVNLQRLHLQHTRVGDEGAGALAEALLSNSNLRTLTLFDCSISPEGAKLLAHTLAQNKSLTQLNLHKNAIGNRGAQELFTALVDPPHPSLVVLNLEQNEISDGALLQFQSFGRLQQLNIASNNFTDRAALDLAKACFNSLANGTLQLSWLTVSNNFISKKGLKALALFLPDGLVLENDGQLEAQTVLPIRSANGIDALYNKASLS</sequence>
<dbReference type="Pfam" id="PF13516">
    <property type="entry name" value="LRR_6"/>
    <property type="match status" value="11"/>
</dbReference>
<dbReference type="KEGG" id="pti:PHATRDRAFT_42557"/>
<dbReference type="Gene3D" id="3.80.10.10">
    <property type="entry name" value="Ribonuclease Inhibitor"/>
    <property type="match status" value="4"/>
</dbReference>
<keyword evidence="2" id="KW-1185">Reference proteome</keyword>
<dbReference type="PaxDb" id="2850-Phatr42557"/>
<gene>
    <name evidence="1" type="ORF">PHATRDRAFT_42557</name>
</gene>
<dbReference type="HOGENOM" id="CLU_398216_0_0_1"/>
<dbReference type="AlphaFoldDB" id="B7FRQ1"/>
<dbReference type="PROSITE" id="PS51450">
    <property type="entry name" value="LRR"/>
    <property type="match status" value="2"/>
</dbReference>
<dbReference type="PANTHER" id="PTHR24113">
    <property type="entry name" value="RAN GTPASE-ACTIVATING PROTEIN 1"/>
    <property type="match status" value="1"/>
</dbReference>
<accession>B7FRQ1</accession>
<dbReference type="GO" id="GO:0005096">
    <property type="term" value="F:GTPase activator activity"/>
    <property type="evidence" value="ECO:0007669"/>
    <property type="project" value="InterPro"/>
</dbReference>
<reference evidence="1 2" key="1">
    <citation type="journal article" date="2008" name="Nature">
        <title>The Phaeodactylum genome reveals the evolutionary history of diatom genomes.</title>
        <authorList>
            <person name="Bowler C."/>
            <person name="Allen A.E."/>
            <person name="Badger J.H."/>
            <person name="Grimwood J."/>
            <person name="Jabbari K."/>
            <person name="Kuo A."/>
            <person name="Maheswari U."/>
            <person name="Martens C."/>
            <person name="Maumus F."/>
            <person name="Otillar R.P."/>
            <person name="Rayko E."/>
            <person name="Salamov A."/>
            <person name="Vandepoele K."/>
            <person name="Beszteri B."/>
            <person name="Gruber A."/>
            <person name="Heijde M."/>
            <person name="Katinka M."/>
            <person name="Mock T."/>
            <person name="Valentin K."/>
            <person name="Verret F."/>
            <person name="Berges J.A."/>
            <person name="Brownlee C."/>
            <person name="Cadoret J.P."/>
            <person name="Chiovitti A."/>
            <person name="Choi C.J."/>
            <person name="Coesel S."/>
            <person name="De Martino A."/>
            <person name="Detter J.C."/>
            <person name="Durkin C."/>
            <person name="Falciatore A."/>
            <person name="Fournet J."/>
            <person name="Haruta M."/>
            <person name="Huysman M.J."/>
            <person name="Jenkins B.D."/>
            <person name="Jiroutova K."/>
            <person name="Jorgensen R.E."/>
            <person name="Joubert Y."/>
            <person name="Kaplan A."/>
            <person name="Kroger N."/>
            <person name="Kroth P.G."/>
            <person name="La Roche J."/>
            <person name="Lindquist E."/>
            <person name="Lommer M."/>
            <person name="Martin-Jezequel V."/>
            <person name="Lopez P.J."/>
            <person name="Lucas S."/>
            <person name="Mangogna M."/>
            <person name="McGinnis K."/>
            <person name="Medlin L.K."/>
            <person name="Montsant A."/>
            <person name="Oudot-Le Secq M.P."/>
            <person name="Napoli C."/>
            <person name="Obornik M."/>
            <person name="Parker M.S."/>
            <person name="Petit J.L."/>
            <person name="Porcel B.M."/>
            <person name="Poulsen N."/>
            <person name="Robison M."/>
            <person name="Rychlewski L."/>
            <person name="Rynearson T.A."/>
            <person name="Schmutz J."/>
            <person name="Shapiro H."/>
            <person name="Siaut M."/>
            <person name="Stanley M."/>
            <person name="Sussman M.R."/>
            <person name="Taylor A.R."/>
            <person name="Vardi A."/>
            <person name="von Dassow P."/>
            <person name="Vyverman W."/>
            <person name="Willis A."/>
            <person name="Wyrwicz L.S."/>
            <person name="Rokhsar D.S."/>
            <person name="Weissenbach J."/>
            <person name="Armbrust E.V."/>
            <person name="Green B.R."/>
            <person name="Van de Peer Y."/>
            <person name="Grigoriev I.V."/>
        </authorList>
    </citation>
    <scope>NUCLEOTIDE SEQUENCE [LARGE SCALE GENOMIC DNA]</scope>
    <source>
        <strain evidence="1 2">CCAP 1055/1</strain>
    </source>
</reference>
<evidence type="ECO:0000313" key="2">
    <source>
        <dbReference type="Proteomes" id="UP000000759"/>
    </source>
</evidence>
<dbReference type="STRING" id="556484.B7FRQ1"/>
<dbReference type="OrthoDB" id="45061at2759"/>
<reference evidence="2" key="2">
    <citation type="submission" date="2008-08" db="EMBL/GenBank/DDBJ databases">
        <authorList>
            <consortium name="Diatom Consortium"/>
            <person name="Grigoriev I."/>
            <person name="Grimwood J."/>
            <person name="Kuo A."/>
            <person name="Otillar R.P."/>
            <person name="Salamov A."/>
            <person name="Detter J.C."/>
            <person name="Lindquist E."/>
            <person name="Shapiro H."/>
            <person name="Lucas S."/>
            <person name="Glavina del Rio T."/>
            <person name="Pitluck S."/>
            <person name="Rokhsar D."/>
            <person name="Bowler C."/>
        </authorList>
    </citation>
    <scope>GENOME REANNOTATION</scope>
    <source>
        <strain evidence="2">CCAP 1055/1</strain>
    </source>
</reference>
<dbReference type="SMART" id="SM00368">
    <property type="entry name" value="LRR_RI"/>
    <property type="match status" value="16"/>
</dbReference>